<organism evidence="6 7">
    <name type="scientific">Lacipirellula limnantheis</name>
    <dbReference type="NCBI Taxonomy" id="2528024"/>
    <lineage>
        <taxon>Bacteria</taxon>
        <taxon>Pseudomonadati</taxon>
        <taxon>Planctomycetota</taxon>
        <taxon>Planctomycetia</taxon>
        <taxon>Pirellulales</taxon>
        <taxon>Lacipirellulaceae</taxon>
        <taxon>Lacipirellula</taxon>
    </lineage>
</organism>
<name>A0A517TXG4_9BACT</name>
<evidence type="ECO:0000313" key="7">
    <source>
        <dbReference type="Proteomes" id="UP000317909"/>
    </source>
</evidence>
<evidence type="ECO:0000256" key="2">
    <source>
        <dbReference type="ARBA" id="ARBA00022692"/>
    </source>
</evidence>
<keyword evidence="7" id="KW-1185">Reference proteome</keyword>
<comment type="subcellular location">
    <subcellularLocation>
        <location evidence="1">Membrane</location>
        <topology evidence="1">Multi-pass membrane protein</topology>
    </subcellularLocation>
</comment>
<proteinExistence type="predicted"/>
<feature type="transmembrane region" description="Helical" evidence="5">
    <location>
        <begin position="68"/>
        <end position="88"/>
    </location>
</feature>
<feature type="transmembrane region" description="Helical" evidence="5">
    <location>
        <begin position="43"/>
        <end position="61"/>
    </location>
</feature>
<dbReference type="Pfam" id="PF13564">
    <property type="entry name" value="DoxX_2"/>
    <property type="match status" value="1"/>
</dbReference>
<dbReference type="PANTHER" id="PTHR36974:SF1">
    <property type="entry name" value="DOXX FAMILY MEMBRANE PROTEIN"/>
    <property type="match status" value="1"/>
</dbReference>
<evidence type="ECO:0000256" key="1">
    <source>
        <dbReference type="ARBA" id="ARBA00004141"/>
    </source>
</evidence>
<keyword evidence="4 5" id="KW-0472">Membrane</keyword>
<keyword evidence="3 5" id="KW-1133">Transmembrane helix</keyword>
<evidence type="ECO:0000256" key="4">
    <source>
        <dbReference type="ARBA" id="ARBA00023136"/>
    </source>
</evidence>
<dbReference type="AlphaFoldDB" id="A0A517TXG4"/>
<keyword evidence="2 5" id="KW-0812">Transmembrane</keyword>
<evidence type="ECO:0000256" key="3">
    <source>
        <dbReference type="ARBA" id="ARBA00022989"/>
    </source>
</evidence>
<evidence type="ECO:0000313" key="6">
    <source>
        <dbReference type="EMBL" id="QDT73066.1"/>
    </source>
</evidence>
<reference evidence="6 7" key="1">
    <citation type="submission" date="2019-02" db="EMBL/GenBank/DDBJ databases">
        <title>Deep-cultivation of Planctomycetes and their phenomic and genomic characterization uncovers novel biology.</title>
        <authorList>
            <person name="Wiegand S."/>
            <person name="Jogler M."/>
            <person name="Boedeker C."/>
            <person name="Pinto D."/>
            <person name="Vollmers J."/>
            <person name="Rivas-Marin E."/>
            <person name="Kohn T."/>
            <person name="Peeters S.H."/>
            <person name="Heuer A."/>
            <person name="Rast P."/>
            <person name="Oberbeckmann S."/>
            <person name="Bunk B."/>
            <person name="Jeske O."/>
            <person name="Meyerdierks A."/>
            <person name="Storesund J.E."/>
            <person name="Kallscheuer N."/>
            <person name="Luecker S."/>
            <person name="Lage O.M."/>
            <person name="Pohl T."/>
            <person name="Merkel B.J."/>
            <person name="Hornburger P."/>
            <person name="Mueller R.-W."/>
            <person name="Bruemmer F."/>
            <person name="Labrenz M."/>
            <person name="Spormann A.M."/>
            <person name="Op den Camp H."/>
            <person name="Overmann J."/>
            <person name="Amann R."/>
            <person name="Jetten M.S.M."/>
            <person name="Mascher T."/>
            <person name="Medema M.H."/>
            <person name="Devos D.P."/>
            <person name="Kaster A.-K."/>
            <person name="Ovreas L."/>
            <person name="Rohde M."/>
            <person name="Galperin M.Y."/>
            <person name="Jogler C."/>
        </authorList>
    </citation>
    <scope>NUCLEOTIDE SEQUENCE [LARGE SCALE GENOMIC DNA]</scope>
    <source>
        <strain evidence="6 7">I41</strain>
    </source>
</reference>
<dbReference type="GO" id="GO:0016020">
    <property type="term" value="C:membrane"/>
    <property type="evidence" value="ECO:0007669"/>
    <property type="project" value="UniProtKB-SubCell"/>
</dbReference>
<dbReference type="OrthoDB" id="327939at2"/>
<dbReference type="PANTHER" id="PTHR36974">
    <property type="entry name" value="MEMBRANE PROTEIN-RELATED"/>
    <property type="match status" value="1"/>
</dbReference>
<accession>A0A517TXG4</accession>
<dbReference type="Proteomes" id="UP000317909">
    <property type="component" value="Chromosome"/>
</dbReference>
<evidence type="ECO:0008006" key="8">
    <source>
        <dbReference type="Google" id="ProtNLM"/>
    </source>
</evidence>
<gene>
    <name evidence="6" type="ORF">I41_22550</name>
</gene>
<protein>
    <recommendedName>
        <fullName evidence="8">DoxX</fullName>
    </recommendedName>
</protein>
<dbReference type="EMBL" id="CP036339">
    <property type="protein sequence ID" value="QDT73066.1"/>
    <property type="molecule type" value="Genomic_DNA"/>
</dbReference>
<dbReference type="InterPro" id="IPR032808">
    <property type="entry name" value="DoxX"/>
</dbReference>
<dbReference type="KEGG" id="llh:I41_22550"/>
<dbReference type="RefSeq" id="WP_145432566.1">
    <property type="nucleotide sequence ID" value="NZ_CP036339.1"/>
</dbReference>
<evidence type="ECO:0000256" key="5">
    <source>
        <dbReference type="SAM" id="Phobius"/>
    </source>
</evidence>
<sequence>MTVGRWIAVGLLAALLISSGVLHLVRPEVYLPMMPPYLPAHLPLVYASGVFEILGGVGMLLPWTRRWAGLGVIALLIAIFPANIYIAMNDIPIAGHDVPLWGHLLRLPLQAVMIWMAWWGTRAPSSAEGEE</sequence>